<proteinExistence type="predicted"/>
<evidence type="ECO:0000313" key="1">
    <source>
        <dbReference type="EMBL" id="KAG5651910.1"/>
    </source>
</evidence>
<keyword evidence="2" id="KW-1185">Reference proteome</keyword>
<reference evidence="1" key="1">
    <citation type="submission" date="2021-02" db="EMBL/GenBank/DDBJ databases">
        <authorList>
            <person name="Nieuwenhuis M."/>
            <person name="Van De Peppel L.J.J."/>
        </authorList>
    </citation>
    <scope>NUCLEOTIDE SEQUENCE</scope>
    <source>
        <strain evidence="1">D49</strain>
    </source>
</reference>
<dbReference type="OrthoDB" id="3006153at2759"/>
<dbReference type="EMBL" id="JABCKI010000183">
    <property type="protein sequence ID" value="KAG5651910.1"/>
    <property type="molecule type" value="Genomic_DNA"/>
</dbReference>
<reference evidence="1" key="2">
    <citation type="submission" date="2021-10" db="EMBL/GenBank/DDBJ databases">
        <title>Phylogenomics reveals ancestral predisposition of the termite-cultivated fungus Termitomyces towards a domesticated lifestyle.</title>
        <authorList>
            <person name="Auxier B."/>
            <person name="Grum-Grzhimaylo A."/>
            <person name="Cardenas M.E."/>
            <person name="Lodge J.D."/>
            <person name="Laessoe T."/>
            <person name="Pedersen O."/>
            <person name="Smith M.E."/>
            <person name="Kuyper T.W."/>
            <person name="Franco-Molano E.A."/>
            <person name="Baroni T.J."/>
            <person name="Aanen D.K."/>
        </authorList>
    </citation>
    <scope>NUCLEOTIDE SEQUENCE</scope>
    <source>
        <strain evidence="1">D49</strain>
    </source>
</reference>
<organism evidence="1 2">
    <name type="scientific">Sphagnurus paluster</name>
    <dbReference type="NCBI Taxonomy" id="117069"/>
    <lineage>
        <taxon>Eukaryota</taxon>
        <taxon>Fungi</taxon>
        <taxon>Dikarya</taxon>
        <taxon>Basidiomycota</taxon>
        <taxon>Agaricomycotina</taxon>
        <taxon>Agaricomycetes</taxon>
        <taxon>Agaricomycetidae</taxon>
        <taxon>Agaricales</taxon>
        <taxon>Tricholomatineae</taxon>
        <taxon>Lyophyllaceae</taxon>
        <taxon>Sphagnurus</taxon>
    </lineage>
</organism>
<dbReference type="Proteomes" id="UP000717328">
    <property type="component" value="Unassembled WGS sequence"/>
</dbReference>
<protein>
    <submittedName>
        <fullName evidence="1">Uncharacterized protein</fullName>
    </submittedName>
</protein>
<comment type="caution">
    <text evidence="1">The sequence shown here is derived from an EMBL/GenBank/DDBJ whole genome shotgun (WGS) entry which is preliminary data.</text>
</comment>
<evidence type="ECO:0000313" key="2">
    <source>
        <dbReference type="Proteomes" id="UP000717328"/>
    </source>
</evidence>
<dbReference type="AlphaFoldDB" id="A0A9P7GR11"/>
<gene>
    <name evidence="1" type="ORF">H0H81_006961</name>
</gene>
<accession>A0A9P7GR11</accession>
<name>A0A9P7GR11_9AGAR</name>
<sequence length="193" mass="21088">MSHQSWSSPFASWHNRALLTPHPSPHAFNPTRDSLQLAVLLNAPIEHEGISLALFKDPTVTQIVAVDSLGRVLLVSEKDAVGILELARGALALPDTGAFRNTWAIKQPATSQPIHRIFIPSASGTDQLHEISVQGFSKEIRELREPVQDIQELPPVLWELTGLLLEARDGAVYGAERDEVVLGKVREAVGGLF</sequence>